<dbReference type="OrthoDB" id="1907960at2"/>
<feature type="transmembrane region" description="Helical" evidence="1">
    <location>
        <begin position="104"/>
        <end position="123"/>
    </location>
</feature>
<evidence type="ECO:0000313" key="2">
    <source>
        <dbReference type="EMBL" id="TGY41480.1"/>
    </source>
</evidence>
<keyword evidence="1" id="KW-1133">Transmembrane helix</keyword>
<feature type="transmembrane region" description="Helical" evidence="1">
    <location>
        <begin position="230"/>
        <end position="249"/>
    </location>
</feature>
<feature type="transmembrane region" description="Helical" evidence="1">
    <location>
        <begin position="21"/>
        <end position="42"/>
    </location>
</feature>
<feature type="transmembrane region" description="Helical" evidence="1">
    <location>
        <begin position="143"/>
        <end position="164"/>
    </location>
</feature>
<proteinExistence type="predicted"/>
<dbReference type="Proteomes" id="UP000306888">
    <property type="component" value="Unassembled WGS sequence"/>
</dbReference>
<reference evidence="2 3" key="1">
    <citation type="submission" date="2019-04" db="EMBL/GenBank/DDBJ databases">
        <title>Microbes associate with the intestines of laboratory mice.</title>
        <authorList>
            <person name="Navarre W."/>
            <person name="Wong E."/>
            <person name="Huang K."/>
            <person name="Tropini C."/>
            <person name="Ng K."/>
            <person name="Yu B."/>
        </authorList>
    </citation>
    <scope>NUCLEOTIDE SEQUENCE [LARGE SCALE GENOMIC DNA]</scope>
    <source>
        <strain evidence="2 3">NM50_B9-20</strain>
    </source>
</reference>
<evidence type="ECO:0000313" key="3">
    <source>
        <dbReference type="Proteomes" id="UP000306888"/>
    </source>
</evidence>
<feature type="transmembrane region" description="Helical" evidence="1">
    <location>
        <begin position="171"/>
        <end position="192"/>
    </location>
</feature>
<comment type="caution">
    <text evidence="2">The sequence shown here is derived from an EMBL/GenBank/DDBJ whole genome shotgun (WGS) entry which is preliminary data.</text>
</comment>
<sequence length="341" mass="39373">MKKYFNKAIFYQGDGSILVPLLVTYISAFIINLLATSTYFSWYIRTQLYNHSNKENILTIPHIFLFGLYMVVIYVITVGVFKRKKWSTLLAGPFSRMDIRKREFLIISMSSLVYIIAFLYAILRGWSSESEILSYIGGFYELVLLDTLKLICIAVLIIGVLALLDSIFSNIYYLFGTIVFSFIYLVFLYINFGQSLSYYKNSYIYGLDYIINGTMEYIGYSSIGNPMTNFQVIMISMILLLVGIVLIFISKKLTNKMLLEDMNEGIIFNLPKKIARFMIITFPGMLLALVISEMIDSMYFMYSLGTYKLSIIRLGIIIVVSIISHFILKKITIKPKEIYRL</sequence>
<keyword evidence="3" id="KW-1185">Reference proteome</keyword>
<organism evidence="2 3">
    <name type="scientific">Clostridium sartagoforme</name>
    <dbReference type="NCBI Taxonomy" id="84031"/>
    <lineage>
        <taxon>Bacteria</taxon>
        <taxon>Bacillati</taxon>
        <taxon>Bacillota</taxon>
        <taxon>Clostridia</taxon>
        <taxon>Eubacteriales</taxon>
        <taxon>Clostridiaceae</taxon>
        <taxon>Clostridium</taxon>
    </lineage>
</organism>
<accession>A0A4V3RKW8</accession>
<dbReference type="EMBL" id="SRYR01000007">
    <property type="protein sequence ID" value="TGY41480.1"/>
    <property type="molecule type" value="Genomic_DNA"/>
</dbReference>
<evidence type="ECO:0008006" key="4">
    <source>
        <dbReference type="Google" id="ProtNLM"/>
    </source>
</evidence>
<gene>
    <name evidence="2" type="ORF">E5347_12170</name>
</gene>
<dbReference type="AlphaFoldDB" id="A0A4V3RKW8"/>
<feature type="transmembrane region" description="Helical" evidence="1">
    <location>
        <begin position="62"/>
        <end position="81"/>
    </location>
</feature>
<feature type="transmembrane region" description="Helical" evidence="1">
    <location>
        <begin position="311"/>
        <end position="328"/>
    </location>
</feature>
<keyword evidence="1" id="KW-0812">Transmembrane</keyword>
<name>A0A4V3RKW8_9CLOT</name>
<keyword evidence="1" id="KW-0472">Membrane</keyword>
<protein>
    <recommendedName>
        <fullName evidence="4">ABC transporter permease</fullName>
    </recommendedName>
</protein>
<evidence type="ECO:0000256" key="1">
    <source>
        <dbReference type="SAM" id="Phobius"/>
    </source>
</evidence>
<dbReference type="RefSeq" id="WP_136007501.1">
    <property type="nucleotide sequence ID" value="NZ_SRYR01000007.1"/>
</dbReference>
<feature type="transmembrane region" description="Helical" evidence="1">
    <location>
        <begin position="274"/>
        <end position="291"/>
    </location>
</feature>